<sequence length="123" mass="13440">MDVAVTTVFIEPDTCGVWWLNTGTAELTKVADSVPHFEGLLNSDLADEWFSPDLVGKLHVAGKVPGLGECYTFVILPIFSEGKYEVDNVNPVPVREHYGSTGSMHKHLRDIPDGAQVEVNVSD</sequence>
<name>A0A4P8J0U7_9BURK</name>
<reference evidence="2 3" key="1">
    <citation type="submission" date="2019-05" db="EMBL/GenBank/DDBJ databases">
        <title>Burkholderia sp. DHOD12, isolated from subtropical forest soil.</title>
        <authorList>
            <person name="Gao Z.-H."/>
            <person name="Qiu L.-H."/>
        </authorList>
    </citation>
    <scope>NUCLEOTIDE SEQUENCE [LARGE SCALE GENOMIC DNA]</scope>
    <source>
        <strain evidence="2 3">DHOD12</strain>
    </source>
</reference>
<feature type="domain" description="T6SS immunity protein Tdi1 C-terminal" evidence="1">
    <location>
        <begin position="37"/>
        <end position="104"/>
    </location>
</feature>
<gene>
    <name evidence="2" type="ORF">FAZ95_36360</name>
</gene>
<evidence type="ECO:0000313" key="3">
    <source>
        <dbReference type="Proteomes" id="UP000298656"/>
    </source>
</evidence>
<protein>
    <submittedName>
        <fullName evidence="2">DUF1851 domain-containing protein</fullName>
    </submittedName>
</protein>
<accession>A0A4P8J0U7</accession>
<dbReference type="KEGG" id="tvl:FAZ95_36360"/>
<dbReference type="Proteomes" id="UP000298656">
    <property type="component" value="Chromosome 2"/>
</dbReference>
<dbReference type="RefSeq" id="WP_137337173.1">
    <property type="nucleotide sequence ID" value="NZ_CP040078.1"/>
</dbReference>
<evidence type="ECO:0000313" key="2">
    <source>
        <dbReference type="EMBL" id="QCP54406.1"/>
    </source>
</evidence>
<keyword evidence="3" id="KW-1185">Reference proteome</keyword>
<proteinExistence type="predicted"/>
<organism evidence="2 3">
    <name type="scientific">Trinickia violacea</name>
    <dbReference type="NCBI Taxonomy" id="2571746"/>
    <lineage>
        <taxon>Bacteria</taxon>
        <taxon>Pseudomonadati</taxon>
        <taxon>Pseudomonadota</taxon>
        <taxon>Betaproteobacteria</taxon>
        <taxon>Burkholderiales</taxon>
        <taxon>Burkholderiaceae</taxon>
        <taxon>Trinickia</taxon>
    </lineage>
</organism>
<dbReference type="EMBL" id="CP040078">
    <property type="protein sequence ID" value="QCP54406.1"/>
    <property type="molecule type" value="Genomic_DNA"/>
</dbReference>
<dbReference type="AlphaFoldDB" id="A0A4P8J0U7"/>
<dbReference type="Pfam" id="PF08906">
    <property type="entry name" value="T6SS_Tdi1_C"/>
    <property type="match status" value="1"/>
</dbReference>
<dbReference type="OrthoDB" id="8781371at2"/>
<evidence type="ECO:0000259" key="1">
    <source>
        <dbReference type="Pfam" id="PF08906"/>
    </source>
</evidence>
<dbReference type="InterPro" id="IPR015002">
    <property type="entry name" value="T6SS_Tdi1_C"/>
</dbReference>